<evidence type="ECO:0000256" key="1">
    <source>
        <dbReference type="SAM" id="Phobius"/>
    </source>
</evidence>
<protein>
    <recommendedName>
        <fullName evidence="4">DUF3429 domain-containing protein</fullName>
    </recommendedName>
</protein>
<accession>A0AAW1D0E7</accession>
<keyword evidence="3" id="KW-1185">Reference proteome</keyword>
<keyword evidence="1" id="KW-1133">Transmembrane helix</keyword>
<feature type="transmembrane region" description="Helical" evidence="1">
    <location>
        <begin position="80"/>
        <end position="109"/>
    </location>
</feature>
<gene>
    <name evidence="2" type="ORF">O3M35_010067</name>
</gene>
<evidence type="ECO:0000313" key="2">
    <source>
        <dbReference type="EMBL" id="KAK9503528.1"/>
    </source>
</evidence>
<dbReference type="InterPro" id="IPR021836">
    <property type="entry name" value="DUF3429"/>
</dbReference>
<proteinExistence type="predicted"/>
<feature type="transmembrane region" description="Helical" evidence="1">
    <location>
        <begin position="12"/>
        <end position="31"/>
    </location>
</feature>
<sequence>MEDLKAAPQPIFWYSAASLIPLLVPPLTFMVFGYSRFLSSAELYYAAALCSFAGGVKWGYNLHDKDHTWEDYGWAVVPQVFSWISILLPNALGYMVIIPALIISAYVDLTMVKFPSWYRAIRFTVTLFALIGLTLAFLISVFN</sequence>
<feature type="transmembrane region" description="Helical" evidence="1">
    <location>
        <begin position="121"/>
        <end position="142"/>
    </location>
</feature>
<organism evidence="2 3">
    <name type="scientific">Rhynocoris fuscipes</name>
    <dbReference type="NCBI Taxonomy" id="488301"/>
    <lineage>
        <taxon>Eukaryota</taxon>
        <taxon>Metazoa</taxon>
        <taxon>Ecdysozoa</taxon>
        <taxon>Arthropoda</taxon>
        <taxon>Hexapoda</taxon>
        <taxon>Insecta</taxon>
        <taxon>Pterygota</taxon>
        <taxon>Neoptera</taxon>
        <taxon>Paraneoptera</taxon>
        <taxon>Hemiptera</taxon>
        <taxon>Heteroptera</taxon>
        <taxon>Panheteroptera</taxon>
        <taxon>Cimicomorpha</taxon>
        <taxon>Reduviidae</taxon>
        <taxon>Harpactorinae</taxon>
        <taxon>Harpactorini</taxon>
        <taxon>Rhynocoris</taxon>
    </lineage>
</organism>
<dbReference type="Pfam" id="PF11911">
    <property type="entry name" value="DUF3429"/>
    <property type="match status" value="1"/>
</dbReference>
<dbReference type="PANTHER" id="PTHR15887">
    <property type="entry name" value="TRANSMEMBRANE PROTEIN 69"/>
    <property type="match status" value="1"/>
</dbReference>
<evidence type="ECO:0008006" key="4">
    <source>
        <dbReference type="Google" id="ProtNLM"/>
    </source>
</evidence>
<keyword evidence="1" id="KW-0472">Membrane</keyword>
<dbReference type="EMBL" id="JAPXFL010000007">
    <property type="protein sequence ID" value="KAK9503528.1"/>
    <property type="molecule type" value="Genomic_DNA"/>
</dbReference>
<name>A0AAW1D0E7_9HEMI</name>
<dbReference type="AlphaFoldDB" id="A0AAW1D0E7"/>
<evidence type="ECO:0000313" key="3">
    <source>
        <dbReference type="Proteomes" id="UP001461498"/>
    </source>
</evidence>
<comment type="caution">
    <text evidence="2">The sequence shown here is derived from an EMBL/GenBank/DDBJ whole genome shotgun (WGS) entry which is preliminary data.</text>
</comment>
<keyword evidence="1" id="KW-0812">Transmembrane</keyword>
<dbReference type="Proteomes" id="UP001461498">
    <property type="component" value="Unassembled WGS sequence"/>
</dbReference>
<dbReference type="PANTHER" id="PTHR15887:SF1">
    <property type="entry name" value="TRANSMEMBRANE PROTEIN 69"/>
    <property type="match status" value="1"/>
</dbReference>
<reference evidence="2 3" key="1">
    <citation type="submission" date="2022-12" db="EMBL/GenBank/DDBJ databases">
        <title>Chromosome-level genome assembly of true bugs.</title>
        <authorList>
            <person name="Ma L."/>
            <person name="Li H."/>
        </authorList>
    </citation>
    <scope>NUCLEOTIDE SEQUENCE [LARGE SCALE GENOMIC DNA]</scope>
    <source>
        <strain evidence="2">Lab_2022b</strain>
    </source>
</reference>
<feature type="transmembrane region" description="Helical" evidence="1">
    <location>
        <begin position="43"/>
        <end position="60"/>
    </location>
</feature>